<feature type="compositionally biased region" description="Basic and acidic residues" evidence="7">
    <location>
        <begin position="377"/>
        <end position="389"/>
    </location>
</feature>
<comment type="subcellular location">
    <subcellularLocation>
        <location evidence="1">Cytoplasm</location>
    </subcellularLocation>
</comment>
<keyword evidence="14" id="KW-1185">Reference proteome</keyword>
<evidence type="ECO:0000259" key="12">
    <source>
        <dbReference type="PROSITE" id="PS51082"/>
    </source>
</evidence>
<dbReference type="GO" id="GO:0005085">
    <property type="term" value="F:guanyl-nucleotide exchange factor activity"/>
    <property type="evidence" value="ECO:0007669"/>
    <property type="project" value="InterPro"/>
</dbReference>
<dbReference type="PROSITE" id="PS50010">
    <property type="entry name" value="DH_2"/>
    <property type="match status" value="1"/>
</dbReference>
<dbReference type="PROSITE" id="PS50222">
    <property type="entry name" value="EF_HAND_2"/>
    <property type="match status" value="1"/>
</dbReference>
<dbReference type="Proteomes" id="UP000001194">
    <property type="component" value="Unassembled WGS sequence"/>
</dbReference>
<feature type="domain" description="DH" evidence="9">
    <location>
        <begin position="1709"/>
        <end position="1792"/>
    </location>
</feature>
<dbReference type="GO" id="GO:0003779">
    <property type="term" value="F:actin binding"/>
    <property type="evidence" value="ECO:0007669"/>
    <property type="project" value="InterPro"/>
</dbReference>
<evidence type="ECO:0000259" key="11">
    <source>
        <dbReference type="PROSITE" id="PS50222"/>
    </source>
</evidence>
<feature type="region of interest" description="Disordered" evidence="7">
    <location>
        <begin position="1131"/>
        <end position="1197"/>
    </location>
</feature>
<dbReference type="Gene3D" id="1.10.238.10">
    <property type="entry name" value="EF-hand"/>
    <property type="match status" value="1"/>
</dbReference>
<feature type="compositionally biased region" description="Pro residues" evidence="7">
    <location>
        <begin position="773"/>
        <end position="785"/>
    </location>
</feature>
<organism evidence="14">
    <name type="scientific">Laccaria bicolor (strain S238N-H82 / ATCC MYA-4686)</name>
    <name type="common">Bicoloured deceiver</name>
    <name type="synonym">Laccaria laccata var. bicolor</name>
    <dbReference type="NCBI Taxonomy" id="486041"/>
    <lineage>
        <taxon>Eukaryota</taxon>
        <taxon>Fungi</taxon>
        <taxon>Dikarya</taxon>
        <taxon>Basidiomycota</taxon>
        <taxon>Agaricomycotina</taxon>
        <taxon>Agaricomycetes</taxon>
        <taxon>Agaricomycetidae</taxon>
        <taxon>Agaricales</taxon>
        <taxon>Agaricineae</taxon>
        <taxon>Hydnangiaceae</taxon>
        <taxon>Laccaria</taxon>
    </lineage>
</organism>
<evidence type="ECO:0000313" key="14">
    <source>
        <dbReference type="Proteomes" id="UP000001194"/>
    </source>
</evidence>
<dbReference type="InterPro" id="IPR001452">
    <property type="entry name" value="SH3_domain"/>
</dbReference>
<dbReference type="STRING" id="486041.B0D2P7"/>
<feature type="compositionally biased region" description="Low complexity" evidence="7">
    <location>
        <begin position="620"/>
        <end position="632"/>
    </location>
</feature>
<feature type="compositionally biased region" description="Low complexity" evidence="7">
    <location>
        <begin position="351"/>
        <end position="362"/>
    </location>
</feature>
<dbReference type="SUPFAM" id="SSF50729">
    <property type="entry name" value="PH domain-like"/>
    <property type="match status" value="1"/>
</dbReference>
<feature type="compositionally biased region" description="Basic and acidic residues" evidence="7">
    <location>
        <begin position="692"/>
        <end position="728"/>
    </location>
</feature>
<evidence type="ECO:0000256" key="3">
    <source>
        <dbReference type="ARBA" id="ARBA00020728"/>
    </source>
</evidence>
<dbReference type="PANTHER" id="PTHR46006">
    <property type="entry name" value="RHO GUANINE NUCLEOTIDE EXCHANGE FACTOR AT 64C, ISOFORM A"/>
    <property type="match status" value="1"/>
</dbReference>
<dbReference type="InterPro" id="IPR035899">
    <property type="entry name" value="DBL_dom_sf"/>
</dbReference>
<evidence type="ECO:0000259" key="9">
    <source>
        <dbReference type="PROSITE" id="PS50010"/>
    </source>
</evidence>
<dbReference type="SUPFAM" id="SSF50044">
    <property type="entry name" value="SH3-domain"/>
    <property type="match status" value="2"/>
</dbReference>
<feature type="region of interest" description="Disordered" evidence="7">
    <location>
        <begin position="347"/>
        <end position="449"/>
    </location>
</feature>
<dbReference type="InterPro" id="IPR001849">
    <property type="entry name" value="PH_domain"/>
</dbReference>
<dbReference type="InParanoid" id="B0D2P7"/>
<feature type="region of interest" description="Disordered" evidence="7">
    <location>
        <begin position="1940"/>
        <end position="1964"/>
    </location>
</feature>
<dbReference type="SUPFAM" id="SSF48065">
    <property type="entry name" value="DBL homology domain (DH-domain)"/>
    <property type="match status" value="1"/>
</dbReference>
<dbReference type="InterPro" id="IPR002048">
    <property type="entry name" value="EF_hand_dom"/>
</dbReference>
<dbReference type="GeneID" id="6074104"/>
<evidence type="ECO:0000259" key="8">
    <source>
        <dbReference type="PROSITE" id="PS50002"/>
    </source>
</evidence>
<proteinExistence type="predicted"/>
<feature type="region of interest" description="Disordered" evidence="7">
    <location>
        <begin position="692"/>
        <end position="898"/>
    </location>
</feature>
<dbReference type="InterPro" id="IPR000261">
    <property type="entry name" value="EH_dom"/>
</dbReference>
<evidence type="ECO:0000256" key="2">
    <source>
        <dbReference type="ARBA" id="ARBA00015110"/>
    </source>
</evidence>
<dbReference type="HOGENOM" id="CLU_235129_0_0_1"/>
<evidence type="ECO:0000256" key="6">
    <source>
        <dbReference type="PROSITE-ProRule" id="PRU00192"/>
    </source>
</evidence>
<dbReference type="Pfam" id="PF12763">
    <property type="entry name" value="EH"/>
    <property type="match status" value="1"/>
</dbReference>
<evidence type="ECO:0000256" key="5">
    <source>
        <dbReference type="ARBA" id="ARBA00022490"/>
    </source>
</evidence>
<dbReference type="PANTHER" id="PTHR46006:SF6">
    <property type="entry name" value="INTERSECTIN-2 ISOFORM X1"/>
    <property type="match status" value="1"/>
</dbReference>
<dbReference type="InterPro" id="IPR011993">
    <property type="entry name" value="PH-like_dom_sf"/>
</dbReference>
<dbReference type="InterPro" id="IPR051480">
    <property type="entry name" value="Endocytic_GEF_Adapter"/>
</dbReference>
<feature type="compositionally biased region" description="Polar residues" evidence="7">
    <location>
        <begin position="1045"/>
        <end position="1058"/>
    </location>
</feature>
<feature type="compositionally biased region" description="Pro residues" evidence="7">
    <location>
        <begin position="1087"/>
        <end position="1098"/>
    </location>
</feature>
<evidence type="ECO:0000313" key="13">
    <source>
        <dbReference type="EMBL" id="EDR11131.1"/>
    </source>
</evidence>
<feature type="compositionally biased region" description="Acidic residues" evidence="7">
    <location>
        <begin position="1408"/>
        <end position="1429"/>
    </location>
</feature>
<feature type="region of interest" description="Disordered" evidence="7">
    <location>
        <begin position="1390"/>
        <end position="1433"/>
    </location>
</feature>
<evidence type="ECO:0000256" key="7">
    <source>
        <dbReference type="SAM" id="MobiDB-lite"/>
    </source>
</evidence>
<feature type="domain" description="EH" evidence="10">
    <location>
        <begin position="243"/>
        <end position="332"/>
    </location>
</feature>
<feature type="compositionally biased region" description="Acidic residues" evidence="7">
    <location>
        <begin position="1033"/>
        <end position="1043"/>
    </location>
</feature>
<name>B0D2P7_LACBS</name>
<dbReference type="Gene3D" id="2.30.29.30">
    <property type="entry name" value="Pleckstrin-homology domain (PH domain)/Phosphotyrosine-binding domain (PTB)"/>
    <property type="match status" value="1"/>
</dbReference>
<dbReference type="PROSITE" id="PS00741">
    <property type="entry name" value="DH_1"/>
    <property type="match status" value="1"/>
</dbReference>
<feature type="region of interest" description="Disordered" evidence="7">
    <location>
        <begin position="1"/>
        <end position="68"/>
    </location>
</feature>
<dbReference type="Pfam" id="PF00621">
    <property type="entry name" value="RhoGEF"/>
    <property type="match status" value="1"/>
</dbReference>
<keyword evidence="5" id="KW-0963">Cytoplasm</keyword>
<accession>B0D2P7</accession>
<evidence type="ECO:0000256" key="1">
    <source>
        <dbReference type="ARBA" id="ARBA00004496"/>
    </source>
</evidence>
<feature type="compositionally biased region" description="Basic and acidic residues" evidence="7">
    <location>
        <begin position="792"/>
        <end position="889"/>
    </location>
</feature>
<feature type="compositionally biased region" description="Basic and acidic residues" evidence="7">
    <location>
        <begin position="493"/>
        <end position="606"/>
    </location>
</feature>
<dbReference type="InterPro" id="IPR001331">
    <property type="entry name" value="GDS_CDC24_CS"/>
</dbReference>
<dbReference type="Pfam" id="PF14604">
    <property type="entry name" value="SH3_9"/>
    <property type="match status" value="1"/>
</dbReference>
<feature type="compositionally biased region" description="Low complexity" evidence="7">
    <location>
        <begin position="1562"/>
        <end position="1583"/>
    </location>
</feature>
<feature type="compositionally biased region" description="Polar residues" evidence="7">
    <location>
        <begin position="951"/>
        <end position="975"/>
    </location>
</feature>
<dbReference type="PROSITE" id="PS51082">
    <property type="entry name" value="WH2"/>
    <property type="match status" value="1"/>
</dbReference>
<gene>
    <name evidence="13" type="ORF">LACBIDRAFT_293288</name>
</gene>
<feature type="domain" description="WH2" evidence="12">
    <location>
        <begin position="1118"/>
        <end position="1135"/>
    </location>
</feature>
<dbReference type="PROSITE" id="PS50002">
    <property type="entry name" value="SH3"/>
    <property type="match status" value="1"/>
</dbReference>
<dbReference type="CDD" id="cd00174">
    <property type="entry name" value="SH3"/>
    <property type="match status" value="1"/>
</dbReference>
<dbReference type="Gene3D" id="1.20.900.10">
    <property type="entry name" value="Dbl homology (DH) domain"/>
    <property type="match status" value="1"/>
</dbReference>
<dbReference type="KEGG" id="lbc:LACBIDRAFT_293288"/>
<dbReference type="GO" id="GO:0005737">
    <property type="term" value="C:cytoplasm"/>
    <property type="evidence" value="ECO:0007669"/>
    <property type="project" value="UniProtKB-SubCell"/>
</dbReference>
<dbReference type="EMBL" id="DS547096">
    <property type="protein sequence ID" value="EDR11131.1"/>
    <property type="molecule type" value="Genomic_DNA"/>
</dbReference>
<protein>
    <recommendedName>
        <fullName evidence="2">Actin cytoskeleton-regulatory complex protein PAN1</fullName>
    </recommendedName>
    <alternativeName>
        <fullName evidence="3">Actin cytoskeleton-regulatory complex protein pan1</fullName>
    </alternativeName>
</protein>
<dbReference type="Gene3D" id="2.30.30.40">
    <property type="entry name" value="SH3 Domains"/>
    <property type="match status" value="2"/>
</dbReference>
<dbReference type="SMART" id="SM00326">
    <property type="entry name" value="SH3"/>
    <property type="match status" value="2"/>
</dbReference>
<dbReference type="InterPro" id="IPR011992">
    <property type="entry name" value="EF-hand-dom_pair"/>
</dbReference>
<feature type="compositionally biased region" description="Basic residues" evidence="7">
    <location>
        <begin position="1485"/>
        <end position="1495"/>
    </location>
</feature>
<dbReference type="PROSITE" id="PS50031">
    <property type="entry name" value="EH"/>
    <property type="match status" value="1"/>
</dbReference>
<feature type="domain" description="EF-hand" evidence="11">
    <location>
        <begin position="276"/>
        <end position="311"/>
    </location>
</feature>
<feature type="compositionally biased region" description="Pro residues" evidence="7">
    <location>
        <begin position="128"/>
        <end position="139"/>
    </location>
</feature>
<feature type="compositionally biased region" description="Low complexity" evidence="7">
    <location>
        <begin position="976"/>
        <end position="999"/>
    </location>
</feature>
<dbReference type="CDD" id="cd00052">
    <property type="entry name" value="EH"/>
    <property type="match status" value="1"/>
</dbReference>
<keyword evidence="4 6" id="KW-0728">SH3 domain</keyword>
<dbReference type="InterPro" id="IPR000219">
    <property type="entry name" value="DH_dom"/>
</dbReference>
<feature type="domain" description="SH3" evidence="8">
    <location>
        <begin position="1264"/>
        <end position="1326"/>
    </location>
</feature>
<reference evidence="13 14" key="1">
    <citation type="journal article" date="2008" name="Nature">
        <title>The genome of Laccaria bicolor provides insights into mycorrhizal symbiosis.</title>
        <authorList>
            <person name="Martin F."/>
            <person name="Aerts A."/>
            <person name="Ahren D."/>
            <person name="Brun A."/>
            <person name="Danchin E.G.J."/>
            <person name="Duchaussoy F."/>
            <person name="Gibon J."/>
            <person name="Kohler A."/>
            <person name="Lindquist E."/>
            <person name="Pereda V."/>
            <person name="Salamov A."/>
            <person name="Shapiro H.J."/>
            <person name="Wuyts J."/>
            <person name="Blaudez D."/>
            <person name="Buee M."/>
            <person name="Brokstein P."/>
            <person name="Canbaeck B."/>
            <person name="Cohen D."/>
            <person name="Courty P.E."/>
            <person name="Coutinho P.M."/>
            <person name="Delaruelle C."/>
            <person name="Detter J.C."/>
            <person name="Deveau A."/>
            <person name="DiFazio S."/>
            <person name="Duplessis S."/>
            <person name="Fraissinet-Tachet L."/>
            <person name="Lucic E."/>
            <person name="Frey-Klett P."/>
            <person name="Fourrey C."/>
            <person name="Feussner I."/>
            <person name="Gay G."/>
            <person name="Grimwood J."/>
            <person name="Hoegger P.J."/>
            <person name="Jain P."/>
            <person name="Kilaru S."/>
            <person name="Labbe J."/>
            <person name="Lin Y.C."/>
            <person name="Legue V."/>
            <person name="Le Tacon F."/>
            <person name="Marmeisse R."/>
            <person name="Melayah D."/>
            <person name="Montanini B."/>
            <person name="Muratet M."/>
            <person name="Nehls U."/>
            <person name="Niculita-Hirzel H."/>
            <person name="Oudot-Le Secq M.P."/>
            <person name="Peter M."/>
            <person name="Quesneville H."/>
            <person name="Rajashekar B."/>
            <person name="Reich M."/>
            <person name="Rouhier N."/>
            <person name="Schmutz J."/>
            <person name="Yin T."/>
            <person name="Chalot M."/>
            <person name="Henrissat B."/>
            <person name="Kuees U."/>
            <person name="Lucas S."/>
            <person name="Van de Peer Y."/>
            <person name="Podila G.K."/>
            <person name="Polle A."/>
            <person name="Pukkila P.J."/>
            <person name="Richardson P.M."/>
            <person name="Rouze P."/>
            <person name="Sanders I.R."/>
            <person name="Stajich J.E."/>
            <person name="Tunlid A."/>
            <person name="Tuskan G."/>
            <person name="Grigoriev I.V."/>
        </authorList>
    </citation>
    <scope>NUCLEOTIDE SEQUENCE [LARGE SCALE GENOMIC DNA]</scope>
    <source>
        <strain evidence="14">S238N-H82 / ATCC MYA-4686</strain>
    </source>
</reference>
<feature type="region of interest" description="Disordered" evidence="7">
    <location>
        <begin position="493"/>
        <end position="662"/>
    </location>
</feature>
<feature type="compositionally biased region" description="Low complexity" evidence="7">
    <location>
        <begin position="729"/>
        <end position="772"/>
    </location>
</feature>
<dbReference type="SUPFAM" id="SSF47473">
    <property type="entry name" value="EF-hand"/>
    <property type="match status" value="1"/>
</dbReference>
<feature type="region of interest" description="Disordered" evidence="7">
    <location>
        <begin position="115"/>
        <end position="186"/>
    </location>
</feature>
<evidence type="ECO:0000256" key="4">
    <source>
        <dbReference type="ARBA" id="ARBA00022443"/>
    </source>
</evidence>
<feature type="compositionally biased region" description="Basic and acidic residues" evidence="7">
    <location>
        <begin position="401"/>
        <end position="413"/>
    </location>
</feature>
<dbReference type="RefSeq" id="XP_001878432.1">
    <property type="nucleotide sequence ID" value="XM_001878397.1"/>
</dbReference>
<sequence length="1964" mass="218132">MAQWGAGFQYPLQTGYNNPQFQQQNPQFQQQNPQFQQQQPQQQFQQQTPQFQPQQQQAGGFGAPSAALLPQQTGYPVQRQQFLQQPPQIGFQQPQQTGFAPQSLLQQQPTGFVGPGVGGSFQQQTRAAPPPPPPVPALPPQFQRPNNGSAFLIPQNQQQQQPPSSGFLSPSPALGGMGMGIASQPTGYAPRAAPLVPQMTGTPFGGQLAPPPQQNLVQSIQQHNEAARGTARQTMSWALTKAEKKNYNDIFRNWDAQNSGFISGPTALEVFGASGLPKDDLARIWTLADIDDRGKLNMQEFHVAMGLIYRRLNGMPIPDQLPPELIPPSARDLDESVEAMKSLLQYENRSRSPSSVDSPISRLKNRSFNTTGSAIDSGRDATIYKHSDSEPPGGFYKPRSRHVDRDAVRRTDDVSPSSDLSDMKRQLASTAQMLDRASEATAEDEELDREMDDLKYRVKRVQDDIDYVSRGPKSVSKDEERRKLERELLSLMHERVPEVERKIKARDERKEREKRQWARERDRANERFGRYDDKERDREYGTWDRDRPYSRNERGYERDEREGRESRNRDQDREGRESRNRDRDRDREYDPRERDWDRRDTYDRPRSTAPPRSPPPPASPSSTLSANPTGALNPPPKPTPSPAPLKNMTPEERKAYAREQAQQRIEARKLALGVITPSSGAVVIDTAVEDRLQQDKKEAEEKARKAEKEREERERVRRERVEGERAAREPVVTKVKPTPTVSAAPPVPTARSAPSVTTARAAPPVATPKSRAPAPPPPRKPPPRQAPVVPKVDVEEGRRRAAEEERVRAVEQERVRAEQERVRAAEQERVRVEQERVRAAEQERIRVAEQERTRAEEERGRAEEEKFRAREEALRKQREERSARMRQLEKEEEEQERLEEERYRARVEALKARSSTPKVVEPTSPVKVVKEPVKPQEPVKVTPPAVIPPQASANPATPIEKSTNPFSRLLSQGASAPTTPAVTTPAATTNGNTNPWAAARPQTAPPPSSKSPAYQTVPAANEDDWDIIKEKDESGDDSSDDELAQSRTARANIAQQLFGSMLPRPQSSGPPVSLPSSPAPGVGSGVAPPPPPPPPAPAAMFAPPPAVAAAVTPAAPGDVSALMQSIQGGMKLRPTKTVDKSAPPVSGRVIGDTAPPLHINVNVPPPPPTSQPNYPDRVSSLPQPTSMMDEAPPKMSNRQSVGWFTTRAADAGVSPVDQLPATVEEEEDDDIYATPPTIPSIQVDEHVSNANEPVSELMADIDKSIEHRARSLYAYEGDGPEDLSFAENLVLIVNPSKSGSDWWFGITLKDGRSGLFPKTYIEVVQPTKAKAIYAYETNSTDEYSFDEGDELAIVDKSDAEWWKTEHNGVVLIVPAAYLEDVEDASKAITVQPSEITVRPPETVHPTEQDDDDSDGEEEVDDDSDSDSCDSEYLSFDDTHEHHHHHHHHPETDEERIAREREKQLVLEAAGLIVNQDTSGPPPKLVRAKSKSKRRPAPAVPIRSFSISKDLPPVPVLEEPEPEEIDHATRLDDAFARYESFRDAQLNQNRLSVVSTDSSNTISTLAASSPTSLASPPVLSPSHSQGRESEGGRYSHFLHFLTRSKTPEQGDRKSTLVISAPIMSTSTSAASFADEPSRTNSPSFGTSWASLVDKTALEGIPPGLLFEHVAPLVNKGNYGRVCEYRGHSSYEHGIRELTGGTPEGLQAGTAIKVLQSLRNSNPELAQHLQRLRDDPSVRNLDLSSYLLAPMQRITRYPLLIKQIQHYTEVGEELEAIKSARDISEKLLDHINETIRDQEGRETLKKISQYLWVGQGRLDLSAPTRYMGGRKLIKQGILLKTKSGRKLQAFLCSDILVLTDESARTLYRMPIPLAHAQVMGEPKDDCTFKITQAYPRGGDSISLKALSARDCQRQFSTFLMHQNGFRRSTLAADDVDTQKRELQGKPLTGGNRGSCSGPQPFKTLPF</sequence>
<feature type="compositionally biased region" description="Low complexity" evidence="7">
    <location>
        <begin position="17"/>
        <end position="57"/>
    </location>
</feature>
<dbReference type="OrthoDB" id="1716625at2759"/>
<dbReference type="Pfam" id="PF02205">
    <property type="entry name" value="WH2"/>
    <property type="match status" value="1"/>
</dbReference>
<dbReference type="InterPro" id="IPR036028">
    <property type="entry name" value="SH3-like_dom_sf"/>
</dbReference>
<dbReference type="SMART" id="SM00027">
    <property type="entry name" value="EH"/>
    <property type="match status" value="1"/>
</dbReference>
<feature type="region of interest" description="Disordered" evidence="7">
    <location>
        <begin position="934"/>
        <end position="1098"/>
    </location>
</feature>
<feature type="compositionally biased region" description="Pro residues" evidence="7">
    <location>
        <begin position="633"/>
        <end position="643"/>
    </location>
</feature>
<evidence type="ECO:0000259" key="10">
    <source>
        <dbReference type="PROSITE" id="PS50031"/>
    </source>
</evidence>
<dbReference type="Pfam" id="PF00018">
    <property type="entry name" value="SH3_1"/>
    <property type="match status" value="1"/>
</dbReference>
<feature type="compositionally biased region" description="Low complexity" evidence="7">
    <location>
        <begin position="154"/>
        <end position="172"/>
    </location>
</feature>
<dbReference type="InterPro" id="IPR003124">
    <property type="entry name" value="WH2_dom"/>
</dbReference>
<dbReference type="GO" id="GO:0035025">
    <property type="term" value="P:positive regulation of Rho protein signal transduction"/>
    <property type="evidence" value="ECO:0007669"/>
    <property type="project" value="TreeGrafter"/>
</dbReference>
<dbReference type="GO" id="GO:0035556">
    <property type="term" value="P:intracellular signal transduction"/>
    <property type="evidence" value="ECO:0007669"/>
    <property type="project" value="InterPro"/>
</dbReference>
<feature type="region of interest" description="Disordered" evidence="7">
    <location>
        <begin position="1562"/>
        <end position="1590"/>
    </location>
</feature>
<dbReference type="SMART" id="SM00233">
    <property type="entry name" value="PH"/>
    <property type="match status" value="1"/>
</dbReference>
<dbReference type="GO" id="GO:0005509">
    <property type="term" value="F:calcium ion binding"/>
    <property type="evidence" value="ECO:0007669"/>
    <property type="project" value="InterPro"/>
</dbReference>
<feature type="compositionally biased region" description="Low complexity" evidence="7">
    <location>
        <begin position="1065"/>
        <end position="1081"/>
    </location>
</feature>
<feature type="region of interest" description="Disordered" evidence="7">
    <location>
        <begin position="1470"/>
        <end position="1498"/>
    </location>
</feature>